<accession>A0A172UNP1</accession>
<dbReference type="KEGG" id="madi:A7U43_16170"/>
<organism evidence="1 2">
    <name type="scientific">Mycobacterium adipatum</name>
    <dbReference type="NCBI Taxonomy" id="1682113"/>
    <lineage>
        <taxon>Bacteria</taxon>
        <taxon>Bacillati</taxon>
        <taxon>Actinomycetota</taxon>
        <taxon>Actinomycetes</taxon>
        <taxon>Mycobacteriales</taxon>
        <taxon>Mycobacteriaceae</taxon>
        <taxon>Mycobacterium</taxon>
    </lineage>
</organism>
<name>A0A172UNP1_9MYCO</name>
<keyword evidence="2" id="KW-1185">Reference proteome</keyword>
<dbReference type="EMBL" id="CP015596">
    <property type="protein sequence ID" value="ANE80636.1"/>
    <property type="molecule type" value="Genomic_DNA"/>
</dbReference>
<gene>
    <name evidence="1" type="ORF">A7U43_16170</name>
</gene>
<protein>
    <submittedName>
        <fullName evidence="1">Uncharacterized protein</fullName>
    </submittedName>
</protein>
<reference evidence="1 2" key="1">
    <citation type="submission" date="2016-05" db="EMBL/GenBank/DDBJ databases">
        <title>Complete genome sequence of a phthalic acid esters degrading Mycobacterium sp. YC-RL4.</title>
        <authorList>
            <person name="Ren L."/>
            <person name="Fan S."/>
            <person name="Ruth N."/>
            <person name="Jia Y."/>
            <person name="Wang J."/>
            <person name="Qiao C."/>
        </authorList>
    </citation>
    <scope>NUCLEOTIDE SEQUENCE [LARGE SCALE GENOMIC DNA]</scope>
    <source>
        <strain evidence="1 2">YC-RL4</strain>
    </source>
</reference>
<dbReference type="Proteomes" id="UP000077143">
    <property type="component" value="Chromosome"/>
</dbReference>
<sequence length="115" mass="12313">MVAMSSRSCEEPPTPIGSLCSEWELDQGIASRVVYTPDRFPAGCTAGVRISAIQVEDGSFETAADVPHIYLEFHPDSGLTIENARALALVLTESAAQLESWIEMFGAVADPGAER</sequence>
<proteinExistence type="predicted"/>
<dbReference type="AlphaFoldDB" id="A0A172UNP1"/>
<evidence type="ECO:0000313" key="2">
    <source>
        <dbReference type="Proteomes" id="UP000077143"/>
    </source>
</evidence>
<evidence type="ECO:0000313" key="1">
    <source>
        <dbReference type="EMBL" id="ANE80636.1"/>
    </source>
</evidence>